<accession>A0A1H3WY24</accession>
<name>A0A1H3WY24_9GAMM</name>
<dbReference type="InterPro" id="IPR021284">
    <property type="entry name" value="DUF2750"/>
</dbReference>
<sequence length="128" mass="14529">MSKEELDAILALGTEERFEVFLDLVGEEREVWILVNSEEHFLKLHSDEHGGFEYLPVWPAAEFAAAYAGDDSDLKPRSIPLPQFLKKWLAGLERDGIEIGVFPGPDKSVWITEPSDLGQDLRDELSRF</sequence>
<dbReference type="Proteomes" id="UP000198658">
    <property type="component" value="Unassembled WGS sequence"/>
</dbReference>
<dbReference type="OrthoDB" id="2936081at2"/>
<evidence type="ECO:0000313" key="1">
    <source>
        <dbReference type="EMBL" id="SDZ91128.1"/>
    </source>
</evidence>
<dbReference type="RefSeq" id="WP_091386021.1">
    <property type="nucleotide sequence ID" value="NZ_FNQO01000001.1"/>
</dbReference>
<dbReference type="EMBL" id="FNQO01000001">
    <property type="protein sequence ID" value="SDZ91128.1"/>
    <property type="molecule type" value="Genomic_DNA"/>
</dbReference>
<evidence type="ECO:0000313" key="2">
    <source>
        <dbReference type="Proteomes" id="UP000198658"/>
    </source>
</evidence>
<reference evidence="2" key="1">
    <citation type="submission" date="2016-10" db="EMBL/GenBank/DDBJ databases">
        <authorList>
            <person name="Varghese N."/>
            <person name="Submissions S."/>
        </authorList>
    </citation>
    <scope>NUCLEOTIDE SEQUENCE [LARGE SCALE GENOMIC DNA]</scope>
    <source>
        <strain evidence="2">CGMCC 1.10657</strain>
    </source>
</reference>
<dbReference type="STRING" id="658218.SAMN05216562_1160"/>
<keyword evidence="2" id="KW-1185">Reference proteome</keyword>
<evidence type="ECO:0008006" key="3">
    <source>
        <dbReference type="Google" id="ProtNLM"/>
    </source>
</evidence>
<dbReference type="Pfam" id="PF11042">
    <property type="entry name" value="DUF2750"/>
    <property type="match status" value="1"/>
</dbReference>
<organism evidence="1 2">
    <name type="scientific">Microbulbifer marinus</name>
    <dbReference type="NCBI Taxonomy" id="658218"/>
    <lineage>
        <taxon>Bacteria</taxon>
        <taxon>Pseudomonadati</taxon>
        <taxon>Pseudomonadota</taxon>
        <taxon>Gammaproteobacteria</taxon>
        <taxon>Cellvibrionales</taxon>
        <taxon>Microbulbiferaceae</taxon>
        <taxon>Microbulbifer</taxon>
    </lineage>
</organism>
<proteinExistence type="predicted"/>
<dbReference type="AlphaFoldDB" id="A0A1H3WY24"/>
<gene>
    <name evidence="1" type="ORF">SAMN05216562_1160</name>
</gene>
<protein>
    <recommendedName>
        <fullName evidence="3">DUF2750 domain-containing protein</fullName>
    </recommendedName>
</protein>